<keyword evidence="1" id="KW-1015">Disulfide bond</keyword>
<dbReference type="EMBL" id="JAWZYT010001728">
    <property type="protein sequence ID" value="KAK4309669.1"/>
    <property type="molecule type" value="Genomic_DNA"/>
</dbReference>
<evidence type="ECO:0000313" key="5">
    <source>
        <dbReference type="Proteomes" id="UP001292094"/>
    </source>
</evidence>
<reference evidence="4" key="1">
    <citation type="submission" date="2023-11" db="EMBL/GenBank/DDBJ databases">
        <title>Genome assemblies of two species of porcelain crab, Petrolisthes cinctipes and Petrolisthes manimaculis (Anomura: Porcellanidae).</title>
        <authorList>
            <person name="Angst P."/>
        </authorList>
    </citation>
    <scope>NUCLEOTIDE SEQUENCE</scope>
    <source>
        <strain evidence="4">PB745_02</strain>
        <tissue evidence="4">Gill</tissue>
    </source>
</reference>
<feature type="domain" description="C-type lectin" evidence="3">
    <location>
        <begin position="274"/>
        <end position="399"/>
    </location>
</feature>
<dbReference type="Pfam" id="PF00059">
    <property type="entry name" value="Lectin_C"/>
    <property type="match status" value="1"/>
</dbReference>
<organism evidence="4 5">
    <name type="scientific">Petrolisthes manimaculis</name>
    <dbReference type="NCBI Taxonomy" id="1843537"/>
    <lineage>
        <taxon>Eukaryota</taxon>
        <taxon>Metazoa</taxon>
        <taxon>Ecdysozoa</taxon>
        <taxon>Arthropoda</taxon>
        <taxon>Crustacea</taxon>
        <taxon>Multicrustacea</taxon>
        <taxon>Malacostraca</taxon>
        <taxon>Eumalacostraca</taxon>
        <taxon>Eucarida</taxon>
        <taxon>Decapoda</taxon>
        <taxon>Pleocyemata</taxon>
        <taxon>Anomura</taxon>
        <taxon>Galatheoidea</taxon>
        <taxon>Porcellanidae</taxon>
        <taxon>Petrolisthes</taxon>
    </lineage>
</organism>
<dbReference type="Gene3D" id="3.10.100.10">
    <property type="entry name" value="Mannose-Binding Protein A, subunit A"/>
    <property type="match status" value="1"/>
</dbReference>
<dbReference type="PROSITE" id="PS00615">
    <property type="entry name" value="C_TYPE_LECTIN_1"/>
    <property type="match status" value="1"/>
</dbReference>
<dbReference type="InterPro" id="IPR001304">
    <property type="entry name" value="C-type_lectin-like"/>
</dbReference>
<sequence length="403" mass="44588">MQPPQDQDSGPVVFLEQTTDQQSPVLPFQSLPQVFVRPNEPQGLIELDQPQVFEGPVFVEPFQPQVLEQVQVFQPQVLEQVQQVVVEPETVFSQPDVFFRPSQPVSTRPDVVVLPQQQVQSTAFTTFSPQTFSLPQTGQSVFVSSPQPQPTVTVSRPQQEGSVFPTQPTVTVSRPQQEGSVFPTRPTVTVSRPQVGSVFQPRPTVTVSLPQQEGSVFQPQVGSVFQQQPTVTVSRPQSFQTNFVSDVSSVSVSGQCNIGSGSLVDQVVGNEVWHFSWCHQGRTYTWYQARDYCTSHGQGFSLLSVENQVKNAILSAVMSAHGQRTTWTSGNRLTTRRWSWSKAGIQAIYTNWAQTGRLGRPQPDNANGDEFCLLVNNSYTDGATWHDASCTDNAPVVCQAYRS</sequence>
<evidence type="ECO:0000313" key="4">
    <source>
        <dbReference type="EMBL" id="KAK4309669.1"/>
    </source>
</evidence>
<keyword evidence="5" id="KW-1185">Reference proteome</keyword>
<protein>
    <recommendedName>
        <fullName evidence="3">C-type lectin domain-containing protein</fullName>
    </recommendedName>
</protein>
<dbReference type="InterPro" id="IPR018378">
    <property type="entry name" value="C-type_lectin_CS"/>
</dbReference>
<feature type="region of interest" description="Disordered" evidence="2">
    <location>
        <begin position="143"/>
        <end position="187"/>
    </location>
</feature>
<proteinExistence type="predicted"/>
<dbReference type="PROSITE" id="PS50041">
    <property type="entry name" value="C_TYPE_LECTIN_2"/>
    <property type="match status" value="1"/>
</dbReference>
<evidence type="ECO:0000259" key="3">
    <source>
        <dbReference type="PROSITE" id="PS50041"/>
    </source>
</evidence>
<dbReference type="SUPFAM" id="SSF56436">
    <property type="entry name" value="C-type lectin-like"/>
    <property type="match status" value="1"/>
</dbReference>
<dbReference type="InterPro" id="IPR016186">
    <property type="entry name" value="C-type_lectin-like/link_sf"/>
</dbReference>
<dbReference type="CDD" id="cd00037">
    <property type="entry name" value="CLECT"/>
    <property type="match status" value="1"/>
</dbReference>
<dbReference type="SMART" id="SM00034">
    <property type="entry name" value="CLECT"/>
    <property type="match status" value="1"/>
</dbReference>
<comment type="caution">
    <text evidence="4">The sequence shown here is derived from an EMBL/GenBank/DDBJ whole genome shotgun (WGS) entry which is preliminary data.</text>
</comment>
<accession>A0AAE1PJP5</accession>
<dbReference type="Proteomes" id="UP001292094">
    <property type="component" value="Unassembled WGS sequence"/>
</dbReference>
<dbReference type="InterPro" id="IPR016187">
    <property type="entry name" value="CTDL_fold"/>
</dbReference>
<evidence type="ECO:0000256" key="2">
    <source>
        <dbReference type="SAM" id="MobiDB-lite"/>
    </source>
</evidence>
<name>A0AAE1PJP5_9EUCA</name>
<feature type="compositionally biased region" description="Polar residues" evidence="2">
    <location>
        <begin position="143"/>
        <end position="179"/>
    </location>
</feature>
<gene>
    <name evidence="4" type="ORF">Pmani_018715</name>
</gene>
<dbReference type="AlphaFoldDB" id="A0AAE1PJP5"/>
<evidence type="ECO:0000256" key="1">
    <source>
        <dbReference type="ARBA" id="ARBA00023157"/>
    </source>
</evidence>
<dbReference type="PANTHER" id="PTHR21407">
    <property type="entry name" value="RE43931P-RELATED"/>
    <property type="match status" value="1"/>
</dbReference>